<keyword evidence="3" id="KW-0813">Transport</keyword>
<evidence type="ECO:0000256" key="7">
    <source>
        <dbReference type="ARBA" id="ARBA00023053"/>
    </source>
</evidence>
<comment type="subcellular location">
    <subcellularLocation>
        <location evidence="1">Cell membrane</location>
        <topology evidence="1">Multi-pass membrane protein</topology>
    </subcellularLocation>
</comment>
<feature type="transmembrane region" description="Helical" evidence="12">
    <location>
        <begin position="231"/>
        <end position="250"/>
    </location>
</feature>
<dbReference type="NCBIfam" id="TIGR00813">
    <property type="entry name" value="sss"/>
    <property type="match status" value="1"/>
</dbReference>
<evidence type="ECO:0000256" key="3">
    <source>
        <dbReference type="ARBA" id="ARBA00022448"/>
    </source>
</evidence>
<feature type="transmembrane region" description="Helical" evidence="12">
    <location>
        <begin position="499"/>
        <end position="522"/>
    </location>
</feature>
<dbReference type="Pfam" id="PF00474">
    <property type="entry name" value="SSF"/>
    <property type="match status" value="1"/>
</dbReference>
<evidence type="ECO:0000256" key="4">
    <source>
        <dbReference type="ARBA" id="ARBA00022475"/>
    </source>
</evidence>
<feature type="transmembrane region" description="Helical" evidence="12">
    <location>
        <begin position="379"/>
        <end position="401"/>
    </location>
</feature>
<keyword evidence="6 12" id="KW-1133">Transmembrane helix</keyword>
<feature type="transmembrane region" description="Helical" evidence="12">
    <location>
        <begin position="119"/>
        <end position="144"/>
    </location>
</feature>
<keyword evidence="5 12" id="KW-0812">Transmembrane</keyword>
<dbReference type="InterPro" id="IPR038377">
    <property type="entry name" value="Na/Glc_symporter_sf"/>
</dbReference>
<proteinExistence type="inferred from homology"/>
<name>A0A5A7N9Q6_9PROT</name>
<dbReference type="PANTHER" id="PTHR42985:SF47">
    <property type="entry name" value="INTEGRAL MEMBRANE TRANSPORT PROTEIN"/>
    <property type="match status" value="1"/>
</dbReference>
<feature type="transmembrane region" description="Helical" evidence="12">
    <location>
        <begin position="150"/>
        <end position="168"/>
    </location>
</feature>
<evidence type="ECO:0000256" key="5">
    <source>
        <dbReference type="ARBA" id="ARBA00022692"/>
    </source>
</evidence>
<gene>
    <name evidence="13" type="ORF">JCM17846_20370</name>
</gene>
<dbReference type="InterPro" id="IPR001734">
    <property type="entry name" value="Na/solute_symporter"/>
</dbReference>
<evidence type="ECO:0000256" key="12">
    <source>
        <dbReference type="SAM" id="Phobius"/>
    </source>
</evidence>
<dbReference type="Proteomes" id="UP000324996">
    <property type="component" value="Unassembled WGS sequence"/>
</dbReference>
<feature type="transmembrane region" description="Helical" evidence="12">
    <location>
        <begin position="73"/>
        <end position="98"/>
    </location>
</feature>
<feature type="transmembrane region" description="Helical" evidence="12">
    <location>
        <begin position="457"/>
        <end position="478"/>
    </location>
</feature>
<comment type="similarity">
    <text evidence="2 11">Belongs to the sodium:solute symporter (SSF) (TC 2.A.21) family.</text>
</comment>
<evidence type="ECO:0000256" key="10">
    <source>
        <dbReference type="ARBA" id="ARBA00023201"/>
    </source>
</evidence>
<dbReference type="GO" id="GO:0005886">
    <property type="term" value="C:plasma membrane"/>
    <property type="evidence" value="ECO:0007669"/>
    <property type="project" value="UniProtKB-SubCell"/>
</dbReference>
<feature type="transmembrane region" description="Helical" evidence="12">
    <location>
        <begin position="271"/>
        <end position="298"/>
    </location>
</feature>
<dbReference type="GO" id="GO:0015293">
    <property type="term" value="F:symporter activity"/>
    <property type="evidence" value="ECO:0007669"/>
    <property type="project" value="TreeGrafter"/>
</dbReference>
<dbReference type="RefSeq" id="WP_042087745.1">
    <property type="nucleotide sequence ID" value="NZ_BKCN01000009.1"/>
</dbReference>
<dbReference type="EMBL" id="BKCN01000009">
    <property type="protein sequence ID" value="GER04355.1"/>
    <property type="molecule type" value="Genomic_DNA"/>
</dbReference>
<dbReference type="AlphaFoldDB" id="A0A5A7N9Q6"/>
<evidence type="ECO:0000256" key="9">
    <source>
        <dbReference type="ARBA" id="ARBA00023136"/>
    </source>
</evidence>
<feature type="transmembrane region" description="Helical" evidence="12">
    <location>
        <begin position="318"/>
        <end position="336"/>
    </location>
</feature>
<sequence>MNSIDYSIIAVYLVGLLFLGFYFRQQSSRGDYFLGGRSLGWFPLALSTMATQLSAISFISAPAFVGIRDGGGMIWLSYELAVPLAMIFLMWTIMPRLYASGHVSIYEFLEERFDHVTRFLISIVFQISRAFGTGISIYAIALILESMMGLPFWGAVLMIGVITALYSLQGGMKAVVYADAIQMGIIFLGIFLCAAFALHHLGGLSAVGKQLDPARFAAVSFARLGLHGDEFGFLPMLFGGLVLYASYYGCDQTQAQRILSAKDARTMRQTLLANGLLRFPMVLLYCVMGLLIGALVMLSPDLPVSEIAATPDVMIPRFILTYLPHGLIGLLVVAILSSAMSSLSSVINSLSAVTTEDIALLRGDSLSERHYVLLSRISAMLWALVILGFSFFGGAIADTVIEAINKVGSLFYGPILATFLLAIMLRDISARGANWGLMAGVGGNLYLWLFVPQLFWFWWNVTGLLITLGVAIGVSLIIDQRRPAFAGFARASREEPTLIAPWRETIILLIAFGVILGVIIGFESLWTALTLSPEATAAKAL</sequence>
<reference evidence="13 14" key="1">
    <citation type="submission" date="2019-09" db="EMBL/GenBank/DDBJ databases">
        <title>NBRP : Genome information of microbial organism related human and environment.</title>
        <authorList>
            <person name="Hattori M."/>
            <person name="Oshima K."/>
            <person name="Inaba H."/>
            <person name="Suda W."/>
            <person name="Sakamoto M."/>
            <person name="Iino T."/>
            <person name="Kitahara M."/>
            <person name="Oshida Y."/>
            <person name="Iida T."/>
            <person name="Kudo T."/>
            <person name="Itoh T."/>
            <person name="Ohkuma M."/>
        </authorList>
    </citation>
    <scope>NUCLEOTIDE SEQUENCE [LARGE SCALE GENOMIC DNA]</scope>
    <source>
        <strain evidence="13 14">Q-1</strain>
    </source>
</reference>
<dbReference type="Gene3D" id="1.20.1730.10">
    <property type="entry name" value="Sodium/glucose cotransporter"/>
    <property type="match status" value="1"/>
</dbReference>
<comment type="caution">
    <text evidence="13">The sequence shown here is derived from an EMBL/GenBank/DDBJ whole genome shotgun (WGS) entry which is preliminary data.</text>
</comment>
<keyword evidence="14" id="KW-1185">Reference proteome</keyword>
<keyword evidence="7" id="KW-0915">Sodium</keyword>
<feature type="transmembrane region" description="Helical" evidence="12">
    <location>
        <begin position="180"/>
        <end position="201"/>
    </location>
</feature>
<feature type="transmembrane region" description="Helical" evidence="12">
    <location>
        <begin position="44"/>
        <end position="67"/>
    </location>
</feature>
<evidence type="ECO:0000256" key="1">
    <source>
        <dbReference type="ARBA" id="ARBA00004651"/>
    </source>
</evidence>
<keyword evidence="4" id="KW-1003">Cell membrane</keyword>
<evidence type="ECO:0000313" key="13">
    <source>
        <dbReference type="EMBL" id="GER04355.1"/>
    </source>
</evidence>
<feature type="transmembrane region" description="Helical" evidence="12">
    <location>
        <begin position="432"/>
        <end position="451"/>
    </location>
</feature>
<keyword evidence="10" id="KW-0739">Sodium transport</keyword>
<dbReference type="InterPro" id="IPR051163">
    <property type="entry name" value="Sodium:Solute_Symporter_SSF"/>
</dbReference>
<feature type="transmembrane region" description="Helical" evidence="12">
    <location>
        <begin position="407"/>
        <end position="425"/>
    </location>
</feature>
<feature type="transmembrane region" description="Helical" evidence="12">
    <location>
        <begin position="6"/>
        <end position="23"/>
    </location>
</feature>
<evidence type="ECO:0000256" key="11">
    <source>
        <dbReference type="RuleBase" id="RU362091"/>
    </source>
</evidence>
<evidence type="ECO:0000256" key="6">
    <source>
        <dbReference type="ARBA" id="ARBA00022989"/>
    </source>
</evidence>
<dbReference type="GO" id="GO:0006814">
    <property type="term" value="P:sodium ion transport"/>
    <property type="evidence" value="ECO:0007669"/>
    <property type="project" value="UniProtKB-KW"/>
</dbReference>
<evidence type="ECO:0000313" key="14">
    <source>
        <dbReference type="Proteomes" id="UP000324996"/>
    </source>
</evidence>
<evidence type="ECO:0000256" key="8">
    <source>
        <dbReference type="ARBA" id="ARBA00023065"/>
    </source>
</evidence>
<protein>
    <submittedName>
        <fullName evidence="13">Sodium:solute symporter</fullName>
    </submittedName>
</protein>
<dbReference type="PROSITE" id="PS50283">
    <property type="entry name" value="NA_SOLUT_SYMP_3"/>
    <property type="match status" value="1"/>
</dbReference>
<organism evidence="13 14">
    <name type="scientific">Iodidimonas nitroreducens</name>
    <dbReference type="NCBI Taxonomy" id="1236968"/>
    <lineage>
        <taxon>Bacteria</taxon>
        <taxon>Pseudomonadati</taxon>
        <taxon>Pseudomonadota</taxon>
        <taxon>Alphaproteobacteria</taxon>
        <taxon>Iodidimonadales</taxon>
        <taxon>Iodidimonadaceae</taxon>
        <taxon>Iodidimonas</taxon>
    </lineage>
</organism>
<dbReference type="PANTHER" id="PTHR42985">
    <property type="entry name" value="SODIUM-COUPLED MONOCARBOXYLATE TRANSPORTER"/>
    <property type="match status" value="1"/>
</dbReference>
<keyword evidence="9 12" id="KW-0472">Membrane</keyword>
<keyword evidence="8" id="KW-0406">Ion transport</keyword>
<evidence type="ECO:0000256" key="2">
    <source>
        <dbReference type="ARBA" id="ARBA00006434"/>
    </source>
</evidence>
<accession>A0A5A7N9Q6</accession>